<protein>
    <recommendedName>
        <fullName evidence="4">HK97 gp10 family phage protein</fullName>
    </recommendedName>
</protein>
<reference evidence="2 3" key="1">
    <citation type="submission" date="2017-10" db="EMBL/GenBank/DDBJ databases">
        <title>Comparative genomics between pathogenic Norcardia.</title>
        <authorList>
            <person name="Zeng L."/>
        </authorList>
    </citation>
    <scope>NUCLEOTIDE SEQUENCE [LARGE SCALE GENOMIC DNA]</scope>
    <source>
        <strain evidence="2 3">NC_YFY_NT001</strain>
    </source>
</reference>
<evidence type="ECO:0000256" key="1">
    <source>
        <dbReference type="SAM" id="MobiDB-lite"/>
    </source>
</evidence>
<sequence>MADMRIEFKRGAFKALRSEPGVVADLERRAKRVQQAAQAQDGGTYKVYSQQGKAAPQGRWRTSVTTGNARTIKSNAKYHTLLKALDAARE</sequence>
<evidence type="ECO:0008006" key="4">
    <source>
        <dbReference type="Google" id="ProtNLM"/>
    </source>
</evidence>
<dbReference type="EMBL" id="CP023778">
    <property type="protein sequence ID" value="ATL70781.1"/>
    <property type="molecule type" value="Genomic_DNA"/>
</dbReference>
<organism evidence="2 3">
    <name type="scientific">Nocardia terpenica</name>
    <dbReference type="NCBI Taxonomy" id="455432"/>
    <lineage>
        <taxon>Bacteria</taxon>
        <taxon>Bacillati</taxon>
        <taxon>Actinomycetota</taxon>
        <taxon>Actinomycetes</taxon>
        <taxon>Mycobacteriales</taxon>
        <taxon>Nocardiaceae</taxon>
        <taxon>Nocardia</taxon>
    </lineage>
</organism>
<dbReference type="AlphaFoldDB" id="A0A291RT60"/>
<name>A0A291RT60_9NOCA</name>
<dbReference type="GeneID" id="88362648"/>
<evidence type="ECO:0000313" key="3">
    <source>
        <dbReference type="Proteomes" id="UP000221961"/>
    </source>
</evidence>
<feature type="region of interest" description="Disordered" evidence="1">
    <location>
        <begin position="36"/>
        <end position="64"/>
    </location>
</feature>
<accession>A0A291RT60</accession>
<proteinExistence type="predicted"/>
<gene>
    <name evidence="2" type="ORF">CRH09_35965</name>
</gene>
<dbReference type="RefSeq" id="WP_098697726.1">
    <property type="nucleotide sequence ID" value="NZ_CP023778.1"/>
</dbReference>
<dbReference type="Proteomes" id="UP000221961">
    <property type="component" value="Chromosome"/>
</dbReference>
<evidence type="ECO:0000313" key="2">
    <source>
        <dbReference type="EMBL" id="ATL70781.1"/>
    </source>
</evidence>
<dbReference type="KEGG" id="ntp:CRH09_35965"/>